<protein>
    <submittedName>
        <fullName evidence="5">Uncharacterized protein</fullName>
    </submittedName>
</protein>
<dbReference type="Proteomes" id="UP000218263">
    <property type="component" value="Chromosome"/>
</dbReference>
<evidence type="ECO:0000313" key="6">
    <source>
        <dbReference type="Proteomes" id="UP000218263"/>
    </source>
</evidence>
<sequence length="387" mass="43906">MTNTKTTPWWIWACRIFVGVLFIFSGLVKINDPLGFSYKLEEYFDVLHLTFFTPFSLYIAIILCSLEIILGFGLLIGARSANVAWGLLLLTIFFGFLTFYSAYFKVVQTCGCFGDAIPLTPWQSFSKDMFLLLLVIVLFKNRKKIKPFASKKAGDQLLIGATVIAVGLGVYTYNFLPVIDFLAYKVGANIPDEMKTPPGAKPDEYEQTYTLKNKKTGATKVMNNTEYMSSNIWKDNDWSVVGTPESRLVKKGFSPKIQDLTISDAQGTDYTKELLTNPYLNMVIVAYDLRHTDADALARLNATAINLQNDYHTRTVMLTSNSAQYSEAFSKQHHLAFEIFYADEVPLKTMVRANPGIFLLKNGTIINKWHYHSMPNYDVLVKDYFQQ</sequence>
<keyword evidence="3" id="KW-1133">Transmembrane helix</keyword>
<dbReference type="InterPro" id="IPR009908">
    <property type="entry name" value="Methylamine_util_MauE"/>
</dbReference>
<evidence type="ECO:0000313" key="5">
    <source>
        <dbReference type="EMBL" id="BAU53287.1"/>
    </source>
</evidence>
<evidence type="ECO:0000256" key="2">
    <source>
        <dbReference type="ARBA" id="ARBA00022692"/>
    </source>
</evidence>
<keyword evidence="2" id="KW-0812">Transmembrane</keyword>
<dbReference type="RefSeq" id="WP_096350750.1">
    <property type="nucleotide sequence ID" value="NZ_AP017313.1"/>
</dbReference>
<accession>A0A120MYP0</accession>
<reference evidence="5 6" key="1">
    <citation type="submission" date="2015-12" db="EMBL/GenBank/DDBJ databases">
        <title>Genome sequence of Mucilaginibacter gotjawali.</title>
        <authorList>
            <person name="Lee J.S."/>
            <person name="Lee K.C."/>
            <person name="Kim K.K."/>
            <person name="Lee B.W."/>
        </authorList>
    </citation>
    <scope>NUCLEOTIDE SEQUENCE [LARGE SCALE GENOMIC DNA]</scope>
    <source>
        <strain evidence="5 6">SA3-7</strain>
    </source>
</reference>
<gene>
    <name evidence="5" type="ORF">MgSA37_01454</name>
</gene>
<dbReference type="AlphaFoldDB" id="A0A120MYP0"/>
<evidence type="ECO:0000256" key="4">
    <source>
        <dbReference type="ARBA" id="ARBA00023136"/>
    </source>
</evidence>
<keyword evidence="6" id="KW-1185">Reference proteome</keyword>
<dbReference type="GO" id="GO:0016020">
    <property type="term" value="C:membrane"/>
    <property type="evidence" value="ECO:0007669"/>
    <property type="project" value="UniProtKB-SubCell"/>
</dbReference>
<dbReference type="OrthoDB" id="648842at2"/>
<keyword evidence="4" id="KW-0472">Membrane</keyword>
<dbReference type="EMBL" id="AP017313">
    <property type="protein sequence ID" value="BAU53287.1"/>
    <property type="molecule type" value="Genomic_DNA"/>
</dbReference>
<comment type="subcellular location">
    <subcellularLocation>
        <location evidence="1">Membrane</location>
        <topology evidence="1">Multi-pass membrane protein</topology>
    </subcellularLocation>
</comment>
<name>A0A120MYP0_9SPHI</name>
<evidence type="ECO:0000256" key="1">
    <source>
        <dbReference type="ARBA" id="ARBA00004141"/>
    </source>
</evidence>
<evidence type="ECO:0000256" key="3">
    <source>
        <dbReference type="ARBA" id="ARBA00022989"/>
    </source>
</evidence>
<dbReference type="NCBIfam" id="NF045576">
    <property type="entry name" value="BT_3928_fam"/>
    <property type="match status" value="1"/>
</dbReference>
<dbReference type="KEGG" id="mgot:MgSA37_01454"/>
<dbReference type="GO" id="GO:0030416">
    <property type="term" value="P:methylamine metabolic process"/>
    <property type="evidence" value="ECO:0007669"/>
    <property type="project" value="InterPro"/>
</dbReference>
<proteinExistence type="predicted"/>
<dbReference type="Pfam" id="PF07291">
    <property type="entry name" value="MauE"/>
    <property type="match status" value="1"/>
</dbReference>
<organism evidence="5 6">
    <name type="scientific">Mucilaginibacter gotjawali</name>
    <dbReference type="NCBI Taxonomy" id="1550579"/>
    <lineage>
        <taxon>Bacteria</taxon>
        <taxon>Pseudomonadati</taxon>
        <taxon>Bacteroidota</taxon>
        <taxon>Sphingobacteriia</taxon>
        <taxon>Sphingobacteriales</taxon>
        <taxon>Sphingobacteriaceae</taxon>
        <taxon>Mucilaginibacter</taxon>
    </lineage>
</organism>